<evidence type="ECO:0000313" key="2">
    <source>
        <dbReference type="Proteomes" id="UP000183039"/>
    </source>
</evidence>
<name>A0AA91GLX8_9ENTE</name>
<sequence>MIQTNSGAIAKKCNLLLQLALKLIQINQALPKYNTNNEQ</sequence>
<dbReference type="AlphaFoldDB" id="A0AA91GLX8"/>
<dbReference type="EMBL" id="JXLC01000004">
    <property type="protein sequence ID" value="OJG92763.1"/>
    <property type="molecule type" value="Genomic_DNA"/>
</dbReference>
<reference evidence="1 2" key="1">
    <citation type="submission" date="2014-12" db="EMBL/GenBank/DDBJ databases">
        <title>Draft genome sequences of 29 type strains of Enterococci.</title>
        <authorList>
            <person name="Zhong Z."/>
            <person name="Sun Z."/>
            <person name="Liu W."/>
            <person name="Zhang W."/>
            <person name="Zhang H."/>
        </authorList>
    </citation>
    <scope>NUCLEOTIDE SEQUENCE [LARGE SCALE GENOMIC DNA]</scope>
    <source>
        <strain evidence="1 2">DSM 22801</strain>
    </source>
</reference>
<comment type="caution">
    <text evidence="1">The sequence shown here is derived from an EMBL/GenBank/DDBJ whole genome shotgun (WGS) entry which is preliminary data.</text>
</comment>
<accession>A0AA91GLX8</accession>
<gene>
    <name evidence="1" type="ORF">RV15_GL002708</name>
</gene>
<evidence type="ECO:0000313" key="1">
    <source>
        <dbReference type="EMBL" id="OJG92763.1"/>
    </source>
</evidence>
<organism evidence="1 2">
    <name type="scientific">Enterococcus silesiacus</name>
    <dbReference type="NCBI Taxonomy" id="332949"/>
    <lineage>
        <taxon>Bacteria</taxon>
        <taxon>Bacillati</taxon>
        <taxon>Bacillota</taxon>
        <taxon>Bacilli</taxon>
        <taxon>Lactobacillales</taxon>
        <taxon>Enterococcaceae</taxon>
        <taxon>Enterococcus</taxon>
    </lineage>
</organism>
<proteinExistence type="predicted"/>
<evidence type="ECO:0008006" key="3">
    <source>
        <dbReference type="Google" id="ProtNLM"/>
    </source>
</evidence>
<dbReference type="Proteomes" id="UP000183039">
    <property type="component" value="Unassembled WGS sequence"/>
</dbReference>
<protein>
    <recommendedName>
        <fullName evidence="3">Transposase</fullName>
    </recommendedName>
</protein>